<dbReference type="Proteomes" id="UP001053296">
    <property type="component" value="Chromosome"/>
</dbReference>
<keyword evidence="1" id="KW-1133">Transmembrane helix</keyword>
<name>A0ABN6EN28_9BACT</name>
<proteinExistence type="predicted"/>
<dbReference type="EMBL" id="AP024485">
    <property type="protein sequence ID" value="BCS87548.1"/>
    <property type="molecule type" value="Genomic_DNA"/>
</dbReference>
<evidence type="ECO:0000256" key="1">
    <source>
        <dbReference type="SAM" id="Phobius"/>
    </source>
</evidence>
<keyword evidence="1" id="KW-0812">Transmembrane</keyword>
<sequence>MNYFVQAVSIIKTGNSILKKEFVRTVFVIVLGKVLWFSKYA</sequence>
<accession>A0ABN6EN28</accession>
<reference evidence="2" key="1">
    <citation type="journal article" date="2022" name="Arch. Microbiol.">
        <title>Pseudodesulfovibrio sediminis sp. nov., a mesophilic and neutrophilic sulfate-reducing bacterium isolated from sediment of a brackish lake.</title>
        <authorList>
            <person name="Takahashi A."/>
            <person name="Kojima H."/>
            <person name="Watanabe M."/>
            <person name="Fukui M."/>
        </authorList>
    </citation>
    <scope>NUCLEOTIDE SEQUENCE</scope>
    <source>
        <strain evidence="2">SF6</strain>
    </source>
</reference>
<gene>
    <name evidence="2" type="ORF">PSDVSF_07900</name>
</gene>
<feature type="transmembrane region" description="Helical" evidence="1">
    <location>
        <begin position="21"/>
        <end position="38"/>
    </location>
</feature>
<organism evidence="2 3">
    <name type="scientific">Pseudodesulfovibrio sediminis</name>
    <dbReference type="NCBI Taxonomy" id="2810563"/>
    <lineage>
        <taxon>Bacteria</taxon>
        <taxon>Pseudomonadati</taxon>
        <taxon>Thermodesulfobacteriota</taxon>
        <taxon>Desulfovibrionia</taxon>
        <taxon>Desulfovibrionales</taxon>
        <taxon>Desulfovibrionaceae</taxon>
    </lineage>
</organism>
<protein>
    <submittedName>
        <fullName evidence="2">Uncharacterized protein</fullName>
    </submittedName>
</protein>
<evidence type="ECO:0000313" key="2">
    <source>
        <dbReference type="EMBL" id="BCS87548.1"/>
    </source>
</evidence>
<evidence type="ECO:0000313" key="3">
    <source>
        <dbReference type="Proteomes" id="UP001053296"/>
    </source>
</evidence>
<keyword evidence="1" id="KW-0472">Membrane</keyword>
<keyword evidence="3" id="KW-1185">Reference proteome</keyword>